<sequence length="248" mass="30131">MDADRKKITWLNLYKHIYGSKERWPICELYDFYNLDESLKANRIGYQINLKKNVEINSSSKISNFLTECKRNENYFPLSGDADFGMKTIFCKENIKDAYKKMHMFPNFSLMPVLGGMNNKKGSRRDRFDKFIYYVDKYYNTKDIELLMWFGNIKEENKIKYKKILEAFLNIFIDAKDYCKKMYLIDENLVESLIQNGKDTIENKMDTRKKYCELAIKYWKHREEQMKKLIPKEDQWYLFEDIDDDRYQ</sequence>
<accession>A0A6V8SKM8</accession>
<organism evidence="1 2">
    <name type="scientific">Clostridium fungisolvens</name>
    <dbReference type="NCBI Taxonomy" id="1604897"/>
    <lineage>
        <taxon>Bacteria</taxon>
        <taxon>Bacillati</taxon>
        <taxon>Bacillota</taxon>
        <taxon>Clostridia</taxon>
        <taxon>Eubacteriales</taxon>
        <taxon>Clostridiaceae</taxon>
        <taxon>Clostridium</taxon>
    </lineage>
</organism>
<gene>
    <name evidence="1" type="ORF">bsdtw1_03598</name>
</gene>
<dbReference type="EMBL" id="BLZR01000001">
    <property type="protein sequence ID" value="GFP77470.1"/>
    <property type="molecule type" value="Genomic_DNA"/>
</dbReference>
<reference evidence="1 2" key="1">
    <citation type="submission" date="2020-07" db="EMBL/GenBank/DDBJ databases">
        <title>A new beta-1,3-glucan-decomposing anaerobic bacterium isolated from anoxic soil subjected to biological soil disinfestation.</title>
        <authorList>
            <person name="Ueki A."/>
            <person name="Tonouchi A."/>
        </authorList>
    </citation>
    <scope>NUCLEOTIDE SEQUENCE [LARGE SCALE GENOMIC DNA]</scope>
    <source>
        <strain evidence="1 2">TW1</strain>
    </source>
</reference>
<name>A0A6V8SKM8_9CLOT</name>
<dbReference type="RefSeq" id="WP_183278840.1">
    <property type="nucleotide sequence ID" value="NZ_BLZR01000001.1"/>
</dbReference>
<comment type="caution">
    <text evidence="1">The sequence shown here is derived from an EMBL/GenBank/DDBJ whole genome shotgun (WGS) entry which is preliminary data.</text>
</comment>
<dbReference type="Proteomes" id="UP000580568">
    <property type="component" value="Unassembled WGS sequence"/>
</dbReference>
<dbReference type="AlphaFoldDB" id="A0A6V8SKM8"/>
<evidence type="ECO:0000313" key="2">
    <source>
        <dbReference type="Proteomes" id="UP000580568"/>
    </source>
</evidence>
<keyword evidence="2" id="KW-1185">Reference proteome</keyword>
<protein>
    <submittedName>
        <fullName evidence="1">Uncharacterized protein</fullName>
    </submittedName>
</protein>
<evidence type="ECO:0000313" key="1">
    <source>
        <dbReference type="EMBL" id="GFP77470.1"/>
    </source>
</evidence>
<proteinExistence type="predicted"/>